<proteinExistence type="predicted"/>
<feature type="domain" description="Distal tail protein N-terminal" evidence="1">
    <location>
        <begin position="1"/>
        <end position="122"/>
    </location>
</feature>
<comment type="caution">
    <text evidence="2">The sequence shown here is derived from an EMBL/GenBank/DDBJ whole genome shotgun (WGS) entry which is preliminary data.</text>
</comment>
<dbReference type="EMBL" id="NDXJ01000015">
    <property type="protein sequence ID" value="OSP88837.1"/>
    <property type="molecule type" value="Genomic_DNA"/>
</dbReference>
<evidence type="ECO:0000313" key="2">
    <source>
        <dbReference type="EMBL" id="OSP88837.1"/>
    </source>
</evidence>
<dbReference type="RefSeq" id="WP_085639676.1">
    <property type="nucleotide sequence ID" value="NZ_NDXJ01000015.1"/>
</dbReference>
<evidence type="ECO:0000259" key="1">
    <source>
        <dbReference type="Pfam" id="PF16774"/>
    </source>
</evidence>
<dbReference type="InterPro" id="IPR031899">
    <property type="entry name" value="Dit_N"/>
</dbReference>
<dbReference type="Proteomes" id="UP000193588">
    <property type="component" value="Unassembled WGS sequence"/>
</dbReference>
<protein>
    <recommendedName>
        <fullName evidence="1">Distal tail protein N-terminal domain-containing protein</fullName>
    </recommendedName>
</protein>
<sequence>MRNFALLNGSGDRWSLSVAKSFGYKPEGLGVGLSNHVLGANGNYVVDGSVVNRQSFKLNVAFGENAYADYSRFVGFLNAGQIALEYTTPAGTYLRDCMLSGLSKSELDDFDELDETIEFDFTTPWYRYLIQGTGYADQVGDGKVYVVPSGQQAGYHTFAYVYEEGDDKYMGYYFVDNQSVYLGTAEGSPVEVTIHGPAKNPSWRVLQNEKVLATDGYWVDVQDGWKLVVSSFPQEQRAQLVAPDGSTSNVYQFQDLTKTNFVTMPVGKATLMFDKKDWRVDVRVREERVTV</sequence>
<dbReference type="AlphaFoldDB" id="A0A1X4JJ90"/>
<accession>A0A1X4JJ90</accession>
<gene>
    <name evidence="2" type="ORF">B9D04_09610</name>
</gene>
<organism evidence="2 3">
    <name type="scientific">Weissella cibaria</name>
    <dbReference type="NCBI Taxonomy" id="137591"/>
    <lineage>
        <taxon>Bacteria</taxon>
        <taxon>Bacillati</taxon>
        <taxon>Bacillota</taxon>
        <taxon>Bacilli</taxon>
        <taxon>Lactobacillales</taxon>
        <taxon>Lactobacillaceae</taxon>
        <taxon>Weissella</taxon>
    </lineage>
</organism>
<evidence type="ECO:0000313" key="3">
    <source>
        <dbReference type="Proteomes" id="UP000193588"/>
    </source>
</evidence>
<dbReference type="Pfam" id="PF16774">
    <property type="entry name" value="Dit_N"/>
    <property type="match status" value="1"/>
</dbReference>
<reference evidence="2 3" key="1">
    <citation type="submission" date="2017-04" db="EMBL/GenBank/DDBJ databases">
        <title>The genome sequence of Weissella cibaria isolated from wild Drosophila.</title>
        <authorList>
            <person name="Ricks N.J."/>
            <person name="Carroll C."/>
            <person name="Walters A."/>
            <person name="Newell P.D."/>
            <person name="Chaston J.M."/>
        </authorList>
    </citation>
    <scope>NUCLEOTIDE SEQUENCE [LARGE SCALE GENOMIC DNA]</scope>
    <source>
        <strain evidence="2 3">DmW_103</strain>
    </source>
</reference>
<name>A0A1X4JJ90_9LACO</name>